<dbReference type="Pfam" id="PF07589">
    <property type="entry name" value="PEP-CTERM"/>
    <property type="match status" value="1"/>
</dbReference>
<feature type="chain" id="PRO_5035220985" evidence="2">
    <location>
        <begin position="28"/>
        <end position="339"/>
    </location>
</feature>
<feature type="signal peptide" evidence="2">
    <location>
        <begin position="1"/>
        <end position="27"/>
    </location>
</feature>
<evidence type="ECO:0000259" key="3">
    <source>
        <dbReference type="Pfam" id="PF07589"/>
    </source>
</evidence>
<dbReference type="InterPro" id="IPR026374">
    <property type="entry name" value="Cyano_PEP"/>
</dbReference>
<dbReference type="Proteomes" id="UP000622533">
    <property type="component" value="Unassembled WGS sequence"/>
</dbReference>
<accession>A0A8J6ZY05</accession>
<reference evidence="4" key="1">
    <citation type="submission" date="2020-10" db="EMBL/GenBank/DDBJ databases">
        <authorList>
            <person name="Castelo-Branco R."/>
            <person name="Eusebio N."/>
            <person name="Adriana R."/>
            <person name="Vieira A."/>
            <person name="Brugerolle De Fraissinette N."/>
            <person name="Rezende De Castro R."/>
            <person name="Schneider M.P."/>
            <person name="Vasconcelos V."/>
            <person name="Leao P.N."/>
        </authorList>
    </citation>
    <scope>NUCLEOTIDE SEQUENCE</scope>
    <source>
        <strain evidence="4">LEGE 12446</strain>
    </source>
</reference>
<comment type="caution">
    <text evidence="4">The sequence shown here is derived from an EMBL/GenBank/DDBJ whole genome shotgun (WGS) entry which is preliminary data.</text>
</comment>
<evidence type="ECO:0000313" key="5">
    <source>
        <dbReference type="Proteomes" id="UP000622533"/>
    </source>
</evidence>
<feature type="region of interest" description="Disordered" evidence="1">
    <location>
        <begin position="208"/>
        <end position="227"/>
    </location>
</feature>
<proteinExistence type="predicted"/>
<protein>
    <submittedName>
        <fullName evidence="4">PEP-CTERM sorting domain-containing protein</fullName>
    </submittedName>
</protein>
<keyword evidence="2" id="KW-0732">Signal</keyword>
<keyword evidence="5" id="KW-1185">Reference proteome</keyword>
<name>A0A8J6ZY05_DESMC</name>
<sequence length="339" mass="35588">MRKVTLSTFAVLGVSFGFAALSSPASAALLFRESFDDAALSIDAFGSTTNNGTLQTDVPVGATVLKAYLYASSVWENYEGPVSDVKLNGNLLKVADAFVLTPDENATTTVRWDVTSLLSSLGGLQNHTIEELGNNDGETLVVSYQDASTTGLSSFILDGELSTTGDTTRFNFDRPYSGGDFIVSFADTYSSQPSGQYTIIDVTTDSTSSRRLTSSAGGSDDGEAANGALITAGGIGDSLTNPDPFATDVAGSRTDDELYNLALGNSADPNPFIRPGDTFIELNTSNPSNDDNVYSLFVTSKFKVSVPEPLTTLGLLAVGGFGLAFCRKSKQQPKDTAKA</sequence>
<dbReference type="InterPro" id="IPR013424">
    <property type="entry name" value="Ice-binding_C"/>
</dbReference>
<evidence type="ECO:0000256" key="2">
    <source>
        <dbReference type="SAM" id="SignalP"/>
    </source>
</evidence>
<organism evidence="4 5">
    <name type="scientific">Desmonostoc muscorum LEGE 12446</name>
    <dbReference type="NCBI Taxonomy" id="1828758"/>
    <lineage>
        <taxon>Bacteria</taxon>
        <taxon>Bacillati</taxon>
        <taxon>Cyanobacteriota</taxon>
        <taxon>Cyanophyceae</taxon>
        <taxon>Nostocales</taxon>
        <taxon>Nostocaceae</taxon>
        <taxon>Desmonostoc</taxon>
    </lineage>
</organism>
<dbReference type="AlphaFoldDB" id="A0A8J6ZY05"/>
<dbReference type="NCBIfam" id="TIGR04155">
    <property type="entry name" value="cyano_PEP"/>
    <property type="match status" value="1"/>
</dbReference>
<dbReference type="NCBIfam" id="TIGR02595">
    <property type="entry name" value="PEP_CTERM"/>
    <property type="match status" value="1"/>
</dbReference>
<feature type="domain" description="Ice-binding protein C-terminal" evidence="3">
    <location>
        <begin position="305"/>
        <end position="328"/>
    </location>
</feature>
<evidence type="ECO:0000256" key="1">
    <source>
        <dbReference type="SAM" id="MobiDB-lite"/>
    </source>
</evidence>
<evidence type="ECO:0000313" key="4">
    <source>
        <dbReference type="EMBL" id="MBE9025268.1"/>
    </source>
</evidence>
<gene>
    <name evidence="4" type="ORF">IQ276_23455</name>
</gene>
<dbReference type="EMBL" id="JADEXS010000386">
    <property type="protein sequence ID" value="MBE9025268.1"/>
    <property type="molecule type" value="Genomic_DNA"/>
</dbReference>